<dbReference type="InterPro" id="IPR029510">
    <property type="entry name" value="Ald_DH_CS_GLU"/>
</dbReference>
<dbReference type="PANTHER" id="PTHR11699">
    <property type="entry name" value="ALDEHYDE DEHYDROGENASE-RELATED"/>
    <property type="match status" value="1"/>
</dbReference>
<evidence type="ECO:0000313" key="8">
    <source>
        <dbReference type="EMBL" id="KAF2401717.1"/>
    </source>
</evidence>
<sequence length="490" mass="53473">MVATKPDIDFETFYNIVDGQKRSASSFTNGVDPTTAEKLWDVPVATEQDVNDAVDAGNRAFKSWSKTPIEKRRELMNQFVDLYDAYTKEFTTLICKETGKPAMFGGSEVQSVKEMISHHASLDLPVEKYEDDDKSVTTRFVPLGVVGAICPWNFPMLLSAGKIGPALIAGCTIILKPSPFTPYTGLKLVELAQSVFPPGVVQALGGDDRLGPWMTAHPGIAKISFTGSVATGKRIMEACSKTLKRITLELGGNDPCIVMPDVDLDKAVPEVTIGCFFNSGQVCVATKRVYIHESIYDEFVKRMVAFTKAALKVGPSHEPGVMIGPIQNSMQYERVKGFFDDSKKQGYKFATGEPEVREGKGFWITPTIIDNPPTESRIIQEEPFGPIVPTQPWSDLDEVIARANNTNVGLGASVFTKDIAKGEEIAAQLEAGNVFINSFTKPIPQAYFSGHKESGIGGEWGNQGVLSYCNAHAVHVYKKHYASSAPKSNL</sequence>
<dbReference type="EC" id="1.2.1.3" evidence="3"/>
<comment type="catalytic activity">
    <reaction evidence="4">
        <text>an aldehyde + NAD(+) + H2O = a carboxylate + NADH + 2 H(+)</text>
        <dbReference type="Rhea" id="RHEA:16185"/>
        <dbReference type="ChEBI" id="CHEBI:15377"/>
        <dbReference type="ChEBI" id="CHEBI:15378"/>
        <dbReference type="ChEBI" id="CHEBI:17478"/>
        <dbReference type="ChEBI" id="CHEBI:29067"/>
        <dbReference type="ChEBI" id="CHEBI:57540"/>
        <dbReference type="ChEBI" id="CHEBI:57945"/>
        <dbReference type="EC" id="1.2.1.3"/>
    </reaction>
</comment>
<evidence type="ECO:0000256" key="6">
    <source>
        <dbReference type="RuleBase" id="RU003345"/>
    </source>
</evidence>
<dbReference type="FunFam" id="3.40.309.10:FF:000009">
    <property type="entry name" value="Aldehyde dehydrogenase A"/>
    <property type="match status" value="1"/>
</dbReference>
<gene>
    <name evidence="8" type="ORF">EJ06DRAFT_528872</name>
</gene>
<dbReference type="Gene3D" id="3.40.309.10">
    <property type="entry name" value="Aldehyde Dehydrogenase, Chain A, domain 2"/>
    <property type="match status" value="1"/>
</dbReference>
<evidence type="ECO:0000256" key="4">
    <source>
        <dbReference type="ARBA" id="ARBA00049194"/>
    </source>
</evidence>
<dbReference type="InterPro" id="IPR044086">
    <property type="entry name" value="LUC3-like"/>
</dbReference>
<dbReference type="OrthoDB" id="310895at2759"/>
<protein>
    <recommendedName>
        <fullName evidence="3">aldehyde dehydrogenase (NAD(+))</fullName>
        <ecNumber evidence="3">1.2.1.3</ecNumber>
    </recommendedName>
</protein>
<feature type="domain" description="Aldehyde dehydrogenase" evidence="7">
    <location>
        <begin position="28"/>
        <end position="473"/>
    </location>
</feature>
<dbReference type="EMBL" id="ML996692">
    <property type="protein sequence ID" value="KAF2401717.1"/>
    <property type="molecule type" value="Genomic_DNA"/>
</dbReference>
<evidence type="ECO:0000256" key="2">
    <source>
        <dbReference type="ARBA" id="ARBA00023002"/>
    </source>
</evidence>
<comment type="similarity">
    <text evidence="1 6">Belongs to the aldehyde dehydrogenase family.</text>
</comment>
<dbReference type="InterPro" id="IPR016160">
    <property type="entry name" value="Ald_DH_CS_CYS"/>
</dbReference>
<keyword evidence="9" id="KW-1185">Reference proteome</keyword>
<evidence type="ECO:0000259" key="7">
    <source>
        <dbReference type="Pfam" id="PF00171"/>
    </source>
</evidence>
<organism evidence="8 9">
    <name type="scientific">Trichodelitschia bisporula</name>
    <dbReference type="NCBI Taxonomy" id="703511"/>
    <lineage>
        <taxon>Eukaryota</taxon>
        <taxon>Fungi</taxon>
        <taxon>Dikarya</taxon>
        <taxon>Ascomycota</taxon>
        <taxon>Pezizomycotina</taxon>
        <taxon>Dothideomycetes</taxon>
        <taxon>Dothideomycetes incertae sedis</taxon>
        <taxon>Phaeotrichales</taxon>
        <taxon>Phaeotrichaceae</taxon>
        <taxon>Trichodelitschia</taxon>
    </lineage>
</organism>
<dbReference type="InterPro" id="IPR016162">
    <property type="entry name" value="Ald_DH_N"/>
</dbReference>
<dbReference type="GO" id="GO:0004029">
    <property type="term" value="F:aldehyde dehydrogenase (NAD+) activity"/>
    <property type="evidence" value="ECO:0007669"/>
    <property type="project" value="UniProtKB-EC"/>
</dbReference>
<evidence type="ECO:0000256" key="1">
    <source>
        <dbReference type="ARBA" id="ARBA00009986"/>
    </source>
</evidence>
<dbReference type="InterPro" id="IPR015590">
    <property type="entry name" value="Aldehyde_DH_dom"/>
</dbReference>
<feature type="active site" evidence="5">
    <location>
        <position position="249"/>
    </location>
</feature>
<dbReference type="InterPro" id="IPR016161">
    <property type="entry name" value="Ald_DH/histidinol_DH"/>
</dbReference>
<dbReference type="Pfam" id="PF00171">
    <property type="entry name" value="Aldedh"/>
    <property type="match status" value="1"/>
</dbReference>
<evidence type="ECO:0000256" key="5">
    <source>
        <dbReference type="PROSITE-ProRule" id="PRU10007"/>
    </source>
</evidence>
<dbReference type="InterPro" id="IPR016163">
    <property type="entry name" value="Ald_DH_C"/>
</dbReference>
<dbReference type="CDD" id="cd07106">
    <property type="entry name" value="ALDH_AldA-AAD23400"/>
    <property type="match status" value="1"/>
</dbReference>
<dbReference type="PROSITE" id="PS00687">
    <property type="entry name" value="ALDEHYDE_DEHYDR_GLU"/>
    <property type="match status" value="1"/>
</dbReference>
<dbReference type="Gene3D" id="3.40.605.10">
    <property type="entry name" value="Aldehyde Dehydrogenase, Chain A, domain 1"/>
    <property type="match status" value="1"/>
</dbReference>
<accession>A0A6G1I0W6</accession>
<dbReference type="FunFam" id="3.40.605.10:FF:000007">
    <property type="entry name" value="NAD/NADP-dependent betaine aldehyde dehydrogenase"/>
    <property type="match status" value="1"/>
</dbReference>
<reference evidence="8" key="1">
    <citation type="journal article" date="2020" name="Stud. Mycol.">
        <title>101 Dothideomycetes genomes: a test case for predicting lifestyles and emergence of pathogens.</title>
        <authorList>
            <person name="Haridas S."/>
            <person name="Albert R."/>
            <person name="Binder M."/>
            <person name="Bloem J."/>
            <person name="Labutti K."/>
            <person name="Salamov A."/>
            <person name="Andreopoulos B."/>
            <person name="Baker S."/>
            <person name="Barry K."/>
            <person name="Bills G."/>
            <person name="Bluhm B."/>
            <person name="Cannon C."/>
            <person name="Castanera R."/>
            <person name="Culley D."/>
            <person name="Daum C."/>
            <person name="Ezra D."/>
            <person name="Gonzalez J."/>
            <person name="Henrissat B."/>
            <person name="Kuo A."/>
            <person name="Liang C."/>
            <person name="Lipzen A."/>
            <person name="Lutzoni F."/>
            <person name="Magnuson J."/>
            <person name="Mondo S."/>
            <person name="Nolan M."/>
            <person name="Ohm R."/>
            <person name="Pangilinan J."/>
            <person name="Park H.-J."/>
            <person name="Ramirez L."/>
            <person name="Alfaro M."/>
            <person name="Sun H."/>
            <person name="Tritt A."/>
            <person name="Yoshinaga Y."/>
            <person name="Zwiers L.-H."/>
            <person name="Turgeon B."/>
            <person name="Goodwin S."/>
            <person name="Spatafora J."/>
            <person name="Crous P."/>
            <person name="Grigoriev I."/>
        </authorList>
    </citation>
    <scope>NUCLEOTIDE SEQUENCE</scope>
    <source>
        <strain evidence="8">CBS 262.69</strain>
    </source>
</reference>
<proteinExistence type="inferred from homology"/>
<keyword evidence="2 6" id="KW-0560">Oxidoreductase</keyword>
<name>A0A6G1I0W6_9PEZI</name>
<evidence type="ECO:0000256" key="3">
    <source>
        <dbReference type="ARBA" id="ARBA00024226"/>
    </source>
</evidence>
<evidence type="ECO:0000313" key="9">
    <source>
        <dbReference type="Proteomes" id="UP000799640"/>
    </source>
</evidence>
<dbReference type="SUPFAM" id="SSF53720">
    <property type="entry name" value="ALDH-like"/>
    <property type="match status" value="1"/>
</dbReference>
<dbReference type="PROSITE" id="PS00070">
    <property type="entry name" value="ALDEHYDE_DEHYDR_CYS"/>
    <property type="match status" value="1"/>
</dbReference>
<dbReference type="Proteomes" id="UP000799640">
    <property type="component" value="Unassembled WGS sequence"/>
</dbReference>
<dbReference type="AlphaFoldDB" id="A0A6G1I0W6"/>